<evidence type="ECO:0000313" key="3">
    <source>
        <dbReference type="EnsemblPlants" id="Ma04_p08660.1"/>
    </source>
</evidence>
<dbReference type="Proteomes" id="UP000012960">
    <property type="component" value="Unplaced"/>
</dbReference>
<sequence>MDPSSTPPKLSLYWLPSQRPEPPGMATPPPGLPVSVPFLWEESPGKPRKQPTLGAGAIRSLDLPPRLVVAAEIKFDKTTLSPTTVLDGPERSSRAMPLGSCYSCSFGEGRTVVNMGGRKKEGVAWFWRRGSARKVTREGNSWEMSLEGLTEKGIACSSMPSSSSSFSSSCKLGGDYENEVVEEGKVRITRLRRNRSIASTSTSHLWGSIYSSLKKVLPMAGRRERKV</sequence>
<reference evidence="2" key="1">
    <citation type="submission" date="2021-03" db="EMBL/GenBank/DDBJ databases">
        <authorList>
            <consortium name="Genoscope - CEA"/>
            <person name="William W."/>
        </authorList>
    </citation>
    <scope>NUCLEOTIDE SEQUENCE</scope>
    <source>
        <strain evidence="2">Doubled-haploid Pahang</strain>
    </source>
</reference>
<evidence type="ECO:0000256" key="1">
    <source>
        <dbReference type="SAM" id="MobiDB-lite"/>
    </source>
</evidence>
<feature type="compositionally biased region" description="Pro residues" evidence="1">
    <location>
        <begin position="19"/>
        <end position="32"/>
    </location>
</feature>
<reference evidence="3" key="2">
    <citation type="submission" date="2021-05" db="UniProtKB">
        <authorList>
            <consortium name="EnsemblPlants"/>
        </authorList>
    </citation>
    <scope>IDENTIFICATION</scope>
    <source>
        <strain evidence="3">subsp. malaccensis</strain>
    </source>
</reference>
<dbReference type="EMBL" id="HG996469">
    <property type="protein sequence ID" value="CAG1841595.1"/>
    <property type="molecule type" value="Genomic_DNA"/>
</dbReference>
<dbReference type="OrthoDB" id="1934555at2759"/>
<dbReference type="InParanoid" id="A0A804IMJ0"/>
<dbReference type="PANTHER" id="PTHR34371">
    <property type="entry name" value="OS01G0551000 PROTEIN"/>
    <property type="match status" value="1"/>
</dbReference>
<protein>
    <submittedName>
        <fullName evidence="2">(wild Malaysian banana) hypothetical protein</fullName>
    </submittedName>
</protein>
<proteinExistence type="predicted"/>
<evidence type="ECO:0000313" key="4">
    <source>
        <dbReference type="Proteomes" id="UP000012960"/>
    </source>
</evidence>
<keyword evidence="4" id="KW-1185">Reference proteome</keyword>
<evidence type="ECO:0000313" key="2">
    <source>
        <dbReference type="EMBL" id="CAG1841595.1"/>
    </source>
</evidence>
<dbReference type="OMA" id="WGSFRKN"/>
<dbReference type="PANTHER" id="PTHR34371:SF6">
    <property type="entry name" value="MEMBRANE-ASSOCIATED KINASE REGULATOR 6"/>
    <property type="match status" value="1"/>
</dbReference>
<dbReference type="AlphaFoldDB" id="A0A804IMJ0"/>
<name>A0A804IMJ0_MUSAM</name>
<dbReference type="EnsemblPlants" id="Ma04_t08660.1">
    <property type="protein sequence ID" value="Ma04_p08660.1"/>
    <property type="gene ID" value="Ma04_g08660"/>
</dbReference>
<accession>A0A804IMJ0</accession>
<gene>
    <name evidence="2" type="ORF">GSMUA_113900.1</name>
</gene>
<dbReference type="Gramene" id="Ma04_t08660.1">
    <property type="protein sequence ID" value="Ma04_p08660.1"/>
    <property type="gene ID" value="Ma04_g08660"/>
</dbReference>
<organism evidence="3 4">
    <name type="scientific">Musa acuminata subsp. malaccensis</name>
    <name type="common">Wild banana</name>
    <name type="synonym">Musa malaccensis</name>
    <dbReference type="NCBI Taxonomy" id="214687"/>
    <lineage>
        <taxon>Eukaryota</taxon>
        <taxon>Viridiplantae</taxon>
        <taxon>Streptophyta</taxon>
        <taxon>Embryophyta</taxon>
        <taxon>Tracheophyta</taxon>
        <taxon>Spermatophyta</taxon>
        <taxon>Magnoliopsida</taxon>
        <taxon>Liliopsida</taxon>
        <taxon>Zingiberales</taxon>
        <taxon>Musaceae</taxon>
        <taxon>Musa</taxon>
    </lineage>
</organism>
<feature type="region of interest" description="Disordered" evidence="1">
    <location>
        <begin position="1"/>
        <end position="55"/>
    </location>
</feature>